<dbReference type="InterPro" id="IPR023166">
    <property type="entry name" value="BaiN-like_dom_sf"/>
</dbReference>
<keyword evidence="3" id="KW-0274">FAD</keyword>
<protein>
    <recommendedName>
        <fullName evidence="8">Aminoacetone oxidase family FAD-binding enzyme</fullName>
    </recommendedName>
</protein>
<dbReference type="Pfam" id="PF03486">
    <property type="entry name" value="HI0933_like"/>
    <property type="match status" value="1"/>
</dbReference>
<dbReference type="Gene3D" id="3.50.50.60">
    <property type="entry name" value="FAD/NAD(P)-binding domain"/>
    <property type="match status" value="1"/>
</dbReference>
<evidence type="ECO:0000256" key="1">
    <source>
        <dbReference type="ARBA" id="ARBA00001974"/>
    </source>
</evidence>
<dbReference type="AlphaFoldDB" id="A0A7W9ZI54"/>
<keyword evidence="7" id="KW-1185">Reference proteome</keyword>
<dbReference type="InterPro" id="IPR022460">
    <property type="entry name" value="Flavoprotein_PP4765"/>
</dbReference>
<reference evidence="6 7" key="1">
    <citation type="submission" date="2020-08" db="EMBL/GenBank/DDBJ databases">
        <title>Genomic Encyclopedia of Type Strains, Phase IV (KMG-IV): sequencing the most valuable type-strain genomes for metagenomic binning, comparative biology and taxonomic classification.</title>
        <authorList>
            <person name="Goeker M."/>
        </authorList>
    </citation>
    <scope>NUCLEOTIDE SEQUENCE [LARGE SCALE GENOMIC DNA]</scope>
    <source>
        <strain evidence="6 7">DSM 11590</strain>
    </source>
</reference>
<dbReference type="EMBL" id="JACIIX010000015">
    <property type="protein sequence ID" value="MBB6211942.1"/>
    <property type="molecule type" value="Genomic_DNA"/>
</dbReference>
<evidence type="ECO:0008006" key="8">
    <source>
        <dbReference type="Google" id="ProtNLM"/>
    </source>
</evidence>
<dbReference type="Proteomes" id="UP000544872">
    <property type="component" value="Unassembled WGS sequence"/>
</dbReference>
<dbReference type="InterPro" id="IPR036188">
    <property type="entry name" value="FAD/NAD-bd_sf"/>
</dbReference>
<dbReference type="SUPFAM" id="SSF51905">
    <property type="entry name" value="FAD/NAD(P)-binding domain"/>
    <property type="match status" value="1"/>
</dbReference>
<organism evidence="6 7">
    <name type="scientific">Novispirillum itersonii</name>
    <name type="common">Aquaspirillum itersonii</name>
    <dbReference type="NCBI Taxonomy" id="189"/>
    <lineage>
        <taxon>Bacteria</taxon>
        <taxon>Pseudomonadati</taxon>
        <taxon>Pseudomonadota</taxon>
        <taxon>Alphaproteobacteria</taxon>
        <taxon>Rhodospirillales</taxon>
        <taxon>Novispirillaceae</taxon>
        <taxon>Novispirillum</taxon>
    </lineage>
</organism>
<feature type="domain" description="RsdA/BaiN/AoA(So)-like Rossmann fold-like" evidence="4">
    <location>
        <begin position="17"/>
        <end position="419"/>
    </location>
</feature>
<gene>
    <name evidence="6" type="ORF">FHS48_003388</name>
</gene>
<sequence>MSGVPHQQTPHQQTPRRVIIVGGGPAGLYTAETLAAQPHTVVDLYDAMPSPGRKFLLAGRGGLNLTHSEPLDRFVTRYAPQQAWLEPMVRACPPQALRDWAAALGIETFVGTSGRVFPTDFKAAPLMRAWLRRLRGLGVHLHVRHRWTGFGAATSEGQRQVCFQTPDGPVTVAADAVVLALGGGSWARLGSDGQWMPLLEQAGVAVSPLRAANCGFLRPWSADFVTRFAGTPLKTIAVRTLDDNGTRTPWRKGEAVISADGLEGSVIYAVSRLLRQQIEHAGSADLRMDLLPDRPEAEVMALVARPRGSRSWSTHLKKVLGLDGVKLALLRECTPPGLWSSPAAVAAAVKDLPVVLSALRPLDEAISTAGGIRREALTEDLELTALPGVFCAGEMLDWEAPTGGYLLTGCYATALRAAEGVRRFLTDRTPRA</sequence>
<dbReference type="Pfam" id="PF22780">
    <property type="entry name" value="HI0933_like_1st"/>
    <property type="match status" value="1"/>
</dbReference>
<name>A0A7W9ZI54_NOVIT</name>
<dbReference type="Gene3D" id="2.40.30.10">
    <property type="entry name" value="Translation factors"/>
    <property type="match status" value="1"/>
</dbReference>
<evidence type="ECO:0000313" key="6">
    <source>
        <dbReference type="EMBL" id="MBB6211942.1"/>
    </source>
</evidence>
<evidence type="ECO:0000313" key="7">
    <source>
        <dbReference type="Proteomes" id="UP000544872"/>
    </source>
</evidence>
<dbReference type="RefSeq" id="WP_184265162.1">
    <property type="nucleotide sequence ID" value="NZ_JACIIX010000015.1"/>
</dbReference>
<evidence type="ECO:0000256" key="3">
    <source>
        <dbReference type="ARBA" id="ARBA00022827"/>
    </source>
</evidence>
<proteinExistence type="predicted"/>
<feature type="domain" description="RsdA/BaiN/AoA(So)-like insert" evidence="5">
    <location>
        <begin position="210"/>
        <end position="367"/>
    </location>
</feature>
<evidence type="ECO:0000259" key="5">
    <source>
        <dbReference type="Pfam" id="PF22780"/>
    </source>
</evidence>
<dbReference type="Gene3D" id="1.10.8.260">
    <property type="entry name" value="HI0933 insert domain-like"/>
    <property type="match status" value="1"/>
</dbReference>
<comment type="caution">
    <text evidence="6">The sequence shown here is derived from an EMBL/GenBank/DDBJ whole genome shotgun (WGS) entry which is preliminary data.</text>
</comment>
<keyword evidence="2" id="KW-0285">Flavoprotein</keyword>
<accession>A0A7W9ZI54</accession>
<evidence type="ECO:0000256" key="2">
    <source>
        <dbReference type="ARBA" id="ARBA00022630"/>
    </source>
</evidence>
<comment type="cofactor">
    <cofactor evidence="1">
        <name>FAD</name>
        <dbReference type="ChEBI" id="CHEBI:57692"/>
    </cofactor>
</comment>
<dbReference type="NCBIfam" id="TIGR03862">
    <property type="entry name" value="flavo_PP4765"/>
    <property type="match status" value="1"/>
</dbReference>
<dbReference type="NCBIfam" id="TIGR00275">
    <property type="entry name" value="aminoacetone oxidase family FAD-binding enzyme"/>
    <property type="match status" value="1"/>
</dbReference>
<dbReference type="InterPro" id="IPR057661">
    <property type="entry name" value="RsdA/BaiN/AoA(So)_Rossmann"/>
</dbReference>
<evidence type="ECO:0000259" key="4">
    <source>
        <dbReference type="Pfam" id="PF03486"/>
    </source>
</evidence>
<dbReference type="PANTHER" id="PTHR42887:SF1">
    <property type="entry name" value="BLR3961 PROTEIN"/>
    <property type="match status" value="1"/>
</dbReference>
<dbReference type="PRINTS" id="PR00368">
    <property type="entry name" value="FADPNR"/>
</dbReference>
<dbReference type="InterPro" id="IPR055178">
    <property type="entry name" value="RsdA/BaiN/AoA(So)-like_dom"/>
</dbReference>
<dbReference type="PANTHER" id="PTHR42887">
    <property type="entry name" value="OS12G0638800 PROTEIN"/>
    <property type="match status" value="1"/>
</dbReference>
<dbReference type="SUPFAM" id="SSF160996">
    <property type="entry name" value="HI0933 insert domain-like"/>
    <property type="match status" value="1"/>
</dbReference>
<dbReference type="InterPro" id="IPR004792">
    <property type="entry name" value="BaiN-like"/>
</dbReference>